<accession>A0AAP0I6X0</accession>
<organism evidence="1 2">
    <name type="scientific">Stephania japonica</name>
    <dbReference type="NCBI Taxonomy" id="461633"/>
    <lineage>
        <taxon>Eukaryota</taxon>
        <taxon>Viridiplantae</taxon>
        <taxon>Streptophyta</taxon>
        <taxon>Embryophyta</taxon>
        <taxon>Tracheophyta</taxon>
        <taxon>Spermatophyta</taxon>
        <taxon>Magnoliopsida</taxon>
        <taxon>Ranunculales</taxon>
        <taxon>Menispermaceae</taxon>
        <taxon>Menispermoideae</taxon>
        <taxon>Cissampelideae</taxon>
        <taxon>Stephania</taxon>
    </lineage>
</organism>
<keyword evidence="2" id="KW-1185">Reference proteome</keyword>
<protein>
    <submittedName>
        <fullName evidence="1">Uncharacterized protein</fullName>
    </submittedName>
</protein>
<proteinExistence type="predicted"/>
<sequence length="199" mass="21975">MGGDDDSESWLSAYVSTVLGSIPTRPALASENALINRAFERMSSFGRVRIAPIETGAVEPGEDHHQVVARRDGSRSNITTTARSIHYHESPPRSIRSGLAQGGSIDFFLDPPPWPPPWSYSMLAILFPFPFLSHCQHGLPFMIIDLLKTYTITPLCSLQILRSTTQSMDFCNISIEFIAIPLPPWPPPLSPRTTSALMV</sequence>
<dbReference type="AlphaFoldDB" id="A0AAP0I6X0"/>
<name>A0AAP0I6X0_9MAGN</name>
<dbReference type="Proteomes" id="UP001417504">
    <property type="component" value="Unassembled WGS sequence"/>
</dbReference>
<comment type="caution">
    <text evidence="1">The sequence shown here is derived from an EMBL/GenBank/DDBJ whole genome shotgun (WGS) entry which is preliminary data.</text>
</comment>
<evidence type="ECO:0000313" key="1">
    <source>
        <dbReference type="EMBL" id="KAK9109651.1"/>
    </source>
</evidence>
<dbReference type="EMBL" id="JBBNAE010000007">
    <property type="protein sequence ID" value="KAK9109651.1"/>
    <property type="molecule type" value="Genomic_DNA"/>
</dbReference>
<reference evidence="1 2" key="1">
    <citation type="submission" date="2024-01" db="EMBL/GenBank/DDBJ databases">
        <title>Genome assemblies of Stephania.</title>
        <authorList>
            <person name="Yang L."/>
        </authorList>
    </citation>
    <scope>NUCLEOTIDE SEQUENCE [LARGE SCALE GENOMIC DNA]</scope>
    <source>
        <strain evidence="1">QJT</strain>
        <tissue evidence="1">Leaf</tissue>
    </source>
</reference>
<gene>
    <name evidence="1" type="ORF">Sjap_017711</name>
</gene>
<evidence type="ECO:0000313" key="2">
    <source>
        <dbReference type="Proteomes" id="UP001417504"/>
    </source>
</evidence>